<accession>A0A7D6CMM2</accession>
<dbReference type="OrthoDB" id="189635at2157"/>
<dbReference type="KEGG" id="nay:HYG81_13585"/>
<dbReference type="EMBL" id="CP059154">
    <property type="protein sequence ID" value="QLK25118.1"/>
    <property type="molecule type" value="Genomic_DNA"/>
</dbReference>
<proteinExistence type="predicted"/>
<evidence type="ECO:0000313" key="2">
    <source>
        <dbReference type="Proteomes" id="UP000510869"/>
    </source>
</evidence>
<protein>
    <submittedName>
        <fullName evidence="1">Uncharacterized protein</fullName>
    </submittedName>
</protein>
<name>A0A7D6CMM2_9EURY</name>
<sequence length="52" mass="6030">MHTRCPLCRRSVPDDAQHWCRCGQVMDSRCYDAHREWCAVSGSDAWIGALEY</sequence>
<reference evidence="1 2" key="1">
    <citation type="submission" date="2020-07" db="EMBL/GenBank/DDBJ databases">
        <title>Natrinema (YPL30) sp. nov. and Haloterrigena xxxxxx (YPL8) sp. nov., isolated from a salt mine.</title>
        <authorList>
            <person name="Cui H."/>
        </authorList>
    </citation>
    <scope>NUCLEOTIDE SEQUENCE [LARGE SCALE GENOMIC DNA]</scope>
    <source>
        <strain evidence="1 2">YPL13</strain>
    </source>
</reference>
<dbReference type="RefSeq" id="WP_180840308.1">
    <property type="nucleotide sequence ID" value="NZ_CP059154.1"/>
</dbReference>
<evidence type="ECO:0000313" key="1">
    <source>
        <dbReference type="EMBL" id="QLK25118.1"/>
    </source>
</evidence>
<keyword evidence="2" id="KW-1185">Reference proteome</keyword>
<dbReference type="Proteomes" id="UP000510869">
    <property type="component" value="Chromosome"/>
</dbReference>
<dbReference type="AlphaFoldDB" id="A0A7D6CMM2"/>
<gene>
    <name evidence="1" type="ORF">HYG81_13585</name>
</gene>
<dbReference type="GeneID" id="56144256"/>
<organism evidence="1 2">
    <name type="scientific">Natrinema zhouii</name>
    <dbReference type="NCBI Taxonomy" id="1710539"/>
    <lineage>
        <taxon>Archaea</taxon>
        <taxon>Methanobacteriati</taxon>
        <taxon>Methanobacteriota</taxon>
        <taxon>Stenosarchaea group</taxon>
        <taxon>Halobacteria</taxon>
        <taxon>Halobacteriales</taxon>
        <taxon>Natrialbaceae</taxon>
        <taxon>Natrinema</taxon>
    </lineage>
</organism>